<dbReference type="Proteomes" id="UP000237925">
    <property type="component" value="Chromosome"/>
</dbReference>
<reference evidence="2 3" key="1">
    <citation type="submission" date="2018-03" db="EMBL/GenBank/DDBJ databases">
        <title>Genome sequencing of Melaminivora sp.</title>
        <authorList>
            <person name="Kim S.-J."/>
            <person name="Heo J."/>
            <person name="Ahn J.-H."/>
            <person name="Kwon S.-W."/>
        </authorList>
    </citation>
    <scope>NUCLEOTIDE SEQUENCE [LARGE SCALE GENOMIC DNA]</scope>
    <source>
        <strain evidence="2 3">SC2-9</strain>
    </source>
</reference>
<protein>
    <submittedName>
        <fullName evidence="2">Uncharacterized protein</fullName>
    </submittedName>
</protein>
<dbReference type="KEGG" id="mela:C6568_04365"/>
<proteinExistence type="predicted"/>
<accession>A0A2R3QAC1</accession>
<name>A0A2R3QAC1_9BURK</name>
<dbReference type="EMBL" id="CP027667">
    <property type="protein sequence ID" value="AVO48587.1"/>
    <property type="molecule type" value="Genomic_DNA"/>
</dbReference>
<sequence>MPERGMRARRPAPQGQRAWQGDGCRPEPVRRSPLIQSSGFGGAVDYKTAAASGAACIFNGHFRLL</sequence>
<organism evidence="2 3">
    <name type="scientific">Melaminivora suipulveris</name>
    <dbReference type="NCBI Taxonomy" id="2109913"/>
    <lineage>
        <taxon>Bacteria</taxon>
        <taxon>Pseudomonadati</taxon>
        <taxon>Pseudomonadota</taxon>
        <taxon>Betaproteobacteria</taxon>
        <taxon>Burkholderiales</taxon>
        <taxon>Comamonadaceae</taxon>
        <taxon>Melaminivora</taxon>
    </lineage>
</organism>
<dbReference type="AlphaFoldDB" id="A0A2R3QAC1"/>
<feature type="region of interest" description="Disordered" evidence="1">
    <location>
        <begin position="1"/>
        <end position="36"/>
    </location>
</feature>
<gene>
    <name evidence="2" type="ORF">C6568_04365</name>
</gene>
<evidence type="ECO:0000313" key="2">
    <source>
        <dbReference type="EMBL" id="AVO48587.1"/>
    </source>
</evidence>
<keyword evidence="3" id="KW-1185">Reference proteome</keyword>
<evidence type="ECO:0000256" key="1">
    <source>
        <dbReference type="SAM" id="MobiDB-lite"/>
    </source>
</evidence>
<evidence type="ECO:0000313" key="3">
    <source>
        <dbReference type="Proteomes" id="UP000237925"/>
    </source>
</evidence>